<dbReference type="Pfam" id="PF25202">
    <property type="entry name" value="DUF7834"/>
    <property type="match status" value="1"/>
</dbReference>
<sequence length="469" mass="55290">MEDVTICRITFGELLEKDSHISIPGYQRAYLWDTTKVDALLEDLKAFKESNPRQEEEYYMGGILLYKDKLKSEYEIIDGQQRLTTLNLITYLLERRTKLKIMYSNHTSKDHIKKNYTYLASNIDLLKALDDYLEKIVFTLIISYDKDKSFLFFDTQNSRGVSLSADDFLKAYHLREVESEALQKSLATTWEQAALSGHSNAKKMALTYLFEEIIYPARQWKGATTCKVANRDLILECFQKKTIKQSENTLPLFGTKNYVKFDLHENEISYTEMLISEKTIDITAPPMEIRQPIYKGVHFFQYTQRYHTIHKLLFSTPKNKIQDKSIINTITYFENVYNADMSIYLKHFMELCLVMYCDSFGSTHLDRAIEFFDYFIGGLRLEKSVRIEAVRKSLTVPKVNLLDVIAHAYLPNEVFEFIKEENYIRTKYKESSSKEDNRHKKNNYIDRVLDQYRKKTQDVNLENRLAWIN</sequence>
<dbReference type="InterPro" id="IPR057156">
    <property type="entry name" value="DUF7834"/>
</dbReference>
<evidence type="ECO:0000313" key="4">
    <source>
        <dbReference type="Proteomes" id="UP000249547"/>
    </source>
</evidence>
<feature type="domain" description="GmrSD restriction endonucleases N-terminal" evidence="1">
    <location>
        <begin position="12"/>
        <end position="173"/>
    </location>
</feature>
<accession>A0A327QRB6</accession>
<evidence type="ECO:0000259" key="1">
    <source>
        <dbReference type="Pfam" id="PF03235"/>
    </source>
</evidence>
<dbReference type="EMBL" id="QLLL01000003">
    <property type="protein sequence ID" value="RAJ06870.1"/>
    <property type="molecule type" value="Genomic_DNA"/>
</dbReference>
<dbReference type="InterPro" id="IPR004919">
    <property type="entry name" value="GmrSD_N"/>
</dbReference>
<dbReference type="AlphaFoldDB" id="A0A327QRB6"/>
<reference evidence="3 4" key="1">
    <citation type="submission" date="2018-06" db="EMBL/GenBank/DDBJ databases">
        <title>Genomic Encyclopedia of Archaeal and Bacterial Type Strains, Phase II (KMG-II): from individual species to whole genera.</title>
        <authorList>
            <person name="Goeker M."/>
        </authorList>
    </citation>
    <scope>NUCLEOTIDE SEQUENCE [LARGE SCALE GENOMIC DNA]</scope>
    <source>
        <strain evidence="3 4">DSM 23857</strain>
    </source>
</reference>
<feature type="domain" description="DUF7834" evidence="2">
    <location>
        <begin position="183"/>
        <end position="428"/>
    </location>
</feature>
<gene>
    <name evidence="3" type="ORF">LX64_01998</name>
</gene>
<dbReference type="RefSeq" id="WP_111597454.1">
    <property type="nucleotide sequence ID" value="NZ_QLLL01000003.1"/>
</dbReference>
<proteinExistence type="predicted"/>
<dbReference type="Pfam" id="PF03235">
    <property type="entry name" value="GmrSD_N"/>
    <property type="match status" value="1"/>
</dbReference>
<protein>
    <submittedName>
        <fullName evidence="3">Uncharacterized protein DUF262</fullName>
    </submittedName>
</protein>
<evidence type="ECO:0000313" key="3">
    <source>
        <dbReference type="EMBL" id="RAJ06870.1"/>
    </source>
</evidence>
<organism evidence="3 4">
    <name type="scientific">Chitinophaga skermanii</name>
    <dbReference type="NCBI Taxonomy" id="331697"/>
    <lineage>
        <taxon>Bacteria</taxon>
        <taxon>Pseudomonadati</taxon>
        <taxon>Bacteroidota</taxon>
        <taxon>Chitinophagia</taxon>
        <taxon>Chitinophagales</taxon>
        <taxon>Chitinophagaceae</taxon>
        <taxon>Chitinophaga</taxon>
    </lineage>
</organism>
<dbReference type="PANTHER" id="PTHR35149:SF2">
    <property type="entry name" value="DUF262 DOMAIN-CONTAINING PROTEIN"/>
    <property type="match status" value="1"/>
</dbReference>
<dbReference type="PANTHER" id="PTHR35149">
    <property type="entry name" value="SLL5132 PROTEIN"/>
    <property type="match status" value="1"/>
</dbReference>
<evidence type="ECO:0000259" key="2">
    <source>
        <dbReference type="Pfam" id="PF25202"/>
    </source>
</evidence>
<dbReference type="OrthoDB" id="9798761at2"/>
<dbReference type="Proteomes" id="UP000249547">
    <property type="component" value="Unassembled WGS sequence"/>
</dbReference>
<keyword evidence="4" id="KW-1185">Reference proteome</keyword>
<comment type="caution">
    <text evidence="3">The sequence shown here is derived from an EMBL/GenBank/DDBJ whole genome shotgun (WGS) entry which is preliminary data.</text>
</comment>
<name>A0A327QRB6_9BACT</name>